<dbReference type="PANTHER" id="PTHR43429">
    <property type="entry name" value="PYRIDINE NUCLEOTIDE-DISULFIDE OXIDOREDUCTASE DOMAIN-CONTAINING"/>
    <property type="match status" value="1"/>
</dbReference>
<dbReference type="Pfam" id="PF07992">
    <property type="entry name" value="Pyr_redox_2"/>
    <property type="match status" value="1"/>
</dbReference>
<keyword evidence="5" id="KW-0560">Oxidoreductase</keyword>
<evidence type="ECO:0000256" key="5">
    <source>
        <dbReference type="ARBA" id="ARBA00023002"/>
    </source>
</evidence>
<dbReference type="PRINTS" id="PR00368">
    <property type="entry name" value="FADPNR"/>
</dbReference>
<dbReference type="InterPro" id="IPR004099">
    <property type="entry name" value="Pyr_nucl-diS_OxRdtase_dimer"/>
</dbReference>
<evidence type="ECO:0000313" key="10">
    <source>
        <dbReference type="Proteomes" id="UP000070414"/>
    </source>
</evidence>
<evidence type="ECO:0000256" key="2">
    <source>
        <dbReference type="ARBA" id="ARBA00009130"/>
    </source>
</evidence>
<dbReference type="PRINTS" id="PR00469">
    <property type="entry name" value="PNDRDTASEII"/>
</dbReference>
<evidence type="ECO:0000256" key="3">
    <source>
        <dbReference type="ARBA" id="ARBA00022630"/>
    </source>
</evidence>
<dbReference type="EMBL" id="LHXS01000001">
    <property type="protein sequence ID" value="KXA97843.1"/>
    <property type="molecule type" value="Genomic_DNA"/>
</dbReference>
<evidence type="ECO:0000259" key="8">
    <source>
        <dbReference type="Pfam" id="PF07992"/>
    </source>
</evidence>
<dbReference type="GO" id="GO:0016491">
    <property type="term" value="F:oxidoreductase activity"/>
    <property type="evidence" value="ECO:0007669"/>
    <property type="project" value="UniProtKB-KW"/>
</dbReference>
<reference evidence="9 10" key="1">
    <citation type="journal article" date="2016" name="Sci. Rep.">
        <title>Metabolic traits of an uncultured archaeal lineage -MSBL1- from brine pools of the Red Sea.</title>
        <authorList>
            <person name="Mwirichia R."/>
            <person name="Alam I."/>
            <person name="Rashid M."/>
            <person name="Vinu M."/>
            <person name="Ba-Alawi W."/>
            <person name="Anthony Kamau A."/>
            <person name="Kamanda Ngugi D."/>
            <person name="Goker M."/>
            <person name="Klenk H.P."/>
            <person name="Bajic V."/>
            <person name="Stingl U."/>
        </authorList>
    </citation>
    <scope>NUCLEOTIDE SEQUENCE [LARGE SCALE GENOMIC DNA]</scope>
    <source>
        <strain evidence="9">SCGC-AAA259I14</strain>
    </source>
</reference>
<evidence type="ECO:0000313" key="9">
    <source>
        <dbReference type="EMBL" id="KXA97843.1"/>
    </source>
</evidence>
<name>A0A133UUF3_9EURY</name>
<dbReference type="Proteomes" id="UP000070414">
    <property type="component" value="Unassembled WGS sequence"/>
</dbReference>
<sequence>MSAASKAKREVPNLEVIVFEKQDIVSFGLCGIPYYISGLIDELDDLIAFTPEEFRENRDIDVRTNHEVTDINPDGEKVIVKNENDEEFEMGYDKLLIATGAHPKVPALENMNLDNIFTLHWLEDGRKVKNFIGKETPEKVVLTAGYIGLEMAEAFRELGLDVTVAAKHEHVLPMVDEEMAEPIEQELNIQNVKLRKNSTITGFQGDGEGKVRKVITDDGEIETDFVLLSTGVEPTTELAENAGVRIGKTDGIIVDERMETSIEDIYAAGDCVESYNIVSGEKVHIPLGDTANRQGRVAGTNIVGGNASFPGVLGTAITKIFDLGMARTGLSESKAEELGYDYVAPTIEHGTRAFYYPGGDKITLKAIVERDSGRILGAQMAGKEGVSQRINVFASLIYNETPVQEIQNLDFAYAPPYSPAWDPIQTIAKVASSKL</sequence>
<evidence type="ECO:0008006" key="11">
    <source>
        <dbReference type="Google" id="ProtNLM"/>
    </source>
</evidence>
<dbReference type="Pfam" id="PF02852">
    <property type="entry name" value="Pyr_redox_dim"/>
    <property type="match status" value="1"/>
</dbReference>
<accession>A0A133UUF3</accession>
<proteinExistence type="inferred from homology"/>
<organism evidence="9 10">
    <name type="scientific">candidate division MSBL1 archaeon SCGC-AAA259I14</name>
    <dbReference type="NCBI Taxonomy" id="1698268"/>
    <lineage>
        <taxon>Archaea</taxon>
        <taxon>Methanobacteriati</taxon>
        <taxon>Methanobacteriota</taxon>
        <taxon>candidate division MSBL1</taxon>
    </lineage>
</organism>
<gene>
    <name evidence="9" type="ORF">AKJ38_00070</name>
</gene>
<feature type="domain" description="Pyridine nucleotide-disulphide oxidoreductase dimerisation" evidence="7">
    <location>
        <begin position="317"/>
        <end position="421"/>
    </location>
</feature>
<evidence type="ECO:0000256" key="1">
    <source>
        <dbReference type="ARBA" id="ARBA00001974"/>
    </source>
</evidence>
<evidence type="ECO:0000256" key="4">
    <source>
        <dbReference type="ARBA" id="ARBA00022827"/>
    </source>
</evidence>
<dbReference type="InterPro" id="IPR016156">
    <property type="entry name" value="FAD/NAD-linked_Rdtase_dimer_sf"/>
</dbReference>
<keyword evidence="10" id="KW-1185">Reference proteome</keyword>
<keyword evidence="6" id="KW-0676">Redox-active center</keyword>
<comment type="similarity">
    <text evidence="2">Belongs to the class-III pyridine nucleotide-disulfide oxidoreductase family.</text>
</comment>
<dbReference type="AlphaFoldDB" id="A0A133UUF3"/>
<dbReference type="Gene3D" id="3.50.50.60">
    <property type="entry name" value="FAD/NAD(P)-binding domain"/>
    <property type="match status" value="2"/>
</dbReference>
<dbReference type="SUPFAM" id="SSF55424">
    <property type="entry name" value="FAD/NAD-linked reductases, dimerisation (C-terminal) domain"/>
    <property type="match status" value="1"/>
</dbReference>
<dbReference type="PANTHER" id="PTHR43429:SF1">
    <property type="entry name" value="NAD(P)H SULFUR OXIDOREDUCTASE (COA-DEPENDENT)"/>
    <property type="match status" value="1"/>
</dbReference>
<feature type="domain" description="FAD/NAD(P)-binding" evidence="8">
    <location>
        <begin position="1"/>
        <end position="295"/>
    </location>
</feature>
<evidence type="ECO:0000259" key="7">
    <source>
        <dbReference type="Pfam" id="PF02852"/>
    </source>
</evidence>
<dbReference type="InterPro" id="IPR050260">
    <property type="entry name" value="FAD-bd_OxRdtase"/>
</dbReference>
<keyword evidence="3" id="KW-0285">Flavoprotein</keyword>
<protein>
    <recommendedName>
        <fullName evidence="11">CoA-disulfide reductase</fullName>
    </recommendedName>
</protein>
<dbReference type="InterPro" id="IPR036188">
    <property type="entry name" value="FAD/NAD-bd_sf"/>
</dbReference>
<keyword evidence="4" id="KW-0274">FAD</keyword>
<dbReference type="InterPro" id="IPR023753">
    <property type="entry name" value="FAD/NAD-binding_dom"/>
</dbReference>
<comment type="caution">
    <text evidence="9">The sequence shown here is derived from an EMBL/GenBank/DDBJ whole genome shotgun (WGS) entry which is preliminary data.</text>
</comment>
<dbReference type="SUPFAM" id="SSF51905">
    <property type="entry name" value="FAD/NAD(P)-binding domain"/>
    <property type="match status" value="1"/>
</dbReference>
<comment type="cofactor">
    <cofactor evidence="1">
        <name>FAD</name>
        <dbReference type="ChEBI" id="CHEBI:57692"/>
    </cofactor>
</comment>
<evidence type="ECO:0000256" key="6">
    <source>
        <dbReference type="ARBA" id="ARBA00023284"/>
    </source>
</evidence>